<dbReference type="InterPro" id="IPR045781">
    <property type="entry name" value="SxtJ"/>
</dbReference>
<gene>
    <name evidence="2" type="ORF">SAMN04488090_1209</name>
</gene>
<protein>
    <submittedName>
        <fullName evidence="2">Uncharacterized protein</fullName>
    </submittedName>
</protein>
<evidence type="ECO:0000313" key="3">
    <source>
        <dbReference type="Proteomes" id="UP000198901"/>
    </source>
</evidence>
<feature type="transmembrane region" description="Helical" evidence="1">
    <location>
        <begin position="67"/>
        <end position="85"/>
    </location>
</feature>
<keyword evidence="1" id="KW-0812">Transmembrane</keyword>
<keyword evidence="3" id="KW-1185">Reference proteome</keyword>
<dbReference type="RefSeq" id="WP_093199071.1">
    <property type="nucleotide sequence ID" value="NZ_FNGS01000002.1"/>
</dbReference>
<keyword evidence="1" id="KW-1133">Transmembrane helix</keyword>
<sequence>MAAEEKVKAQLVIVTGLLVMYFVFKSVYLLYAATAVGLISLAIPFLGDLLVKGWFKLAEVLGMINGRILLSLIFFVVLFPIALLYRMGKKNPLALKREPGESAFATRNHLYTAKDLENVW</sequence>
<name>A0A1G9L184_9BACT</name>
<dbReference type="OrthoDB" id="677995at2"/>
<dbReference type="STRING" id="563176.SAMN04488090_1209"/>
<feature type="transmembrane region" description="Helical" evidence="1">
    <location>
        <begin position="30"/>
        <end position="55"/>
    </location>
</feature>
<proteinExistence type="predicted"/>
<keyword evidence="1" id="KW-0472">Membrane</keyword>
<dbReference type="EMBL" id="FNGS01000002">
    <property type="protein sequence ID" value="SDL55709.1"/>
    <property type="molecule type" value="Genomic_DNA"/>
</dbReference>
<dbReference type="Pfam" id="PF19588">
    <property type="entry name" value="SxtJ"/>
    <property type="match status" value="1"/>
</dbReference>
<reference evidence="2 3" key="1">
    <citation type="submission" date="2016-10" db="EMBL/GenBank/DDBJ databases">
        <authorList>
            <person name="de Groot N.N."/>
        </authorList>
    </citation>
    <scope>NUCLEOTIDE SEQUENCE [LARGE SCALE GENOMIC DNA]</scope>
    <source>
        <strain evidence="2 3">DSM 21668</strain>
    </source>
</reference>
<organism evidence="2 3">
    <name type="scientific">Siphonobacter aquaeclarae</name>
    <dbReference type="NCBI Taxonomy" id="563176"/>
    <lineage>
        <taxon>Bacteria</taxon>
        <taxon>Pseudomonadati</taxon>
        <taxon>Bacteroidota</taxon>
        <taxon>Cytophagia</taxon>
        <taxon>Cytophagales</taxon>
        <taxon>Cytophagaceae</taxon>
        <taxon>Siphonobacter</taxon>
    </lineage>
</organism>
<dbReference type="Proteomes" id="UP000198901">
    <property type="component" value="Unassembled WGS sequence"/>
</dbReference>
<accession>A0A1G9L184</accession>
<evidence type="ECO:0000313" key="2">
    <source>
        <dbReference type="EMBL" id="SDL55709.1"/>
    </source>
</evidence>
<evidence type="ECO:0000256" key="1">
    <source>
        <dbReference type="SAM" id="Phobius"/>
    </source>
</evidence>
<dbReference type="AlphaFoldDB" id="A0A1G9L184"/>